<dbReference type="RefSeq" id="WP_088742400.1">
    <property type="nucleotide sequence ID" value="NZ_CAWOWR010000147.1"/>
</dbReference>
<keyword evidence="2" id="KW-0560">Oxidoreductase</keyword>
<dbReference type="Pfam" id="PF13532">
    <property type="entry name" value="2OG-FeII_Oxy_2"/>
    <property type="match status" value="1"/>
</dbReference>
<dbReference type="PANTHER" id="PTHR31212:SF4">
    <property type="entry name" value="ALPHA-KETOGLUTARATE-DEPENDENT DIOXYGENASE ALKB HOMOLOG 3"/>
    <property type="match status" value="1"/>
</dbReference>
<sequence>MSTPPPTDDLFATHATPSAVDIVRRLPEDWQPLAHGWYRHPLHPLYLKPQALTPLQADQALATLEGTLDWQRPSLSVHGQTHPIPRRQVWMGDRGARYRYSGSLFEPTPWLPMAWRIGELSRCAINDELGAQPDQKVRIEPRIGTPFNSLLANRYADGNDRMGWHSDNEPELGNRPVVLAISLGLMRPLRFKGHPRSPHAETPAFNLWLPHGSLLVMGRGCQDHLHHALPPRKLEGLRISLTYRQLLTPSR</sequence>
<evidence type="ECO:0000313" key="3">
    <source>
        <dbReference type="Proteomes" id="UP000319941"/>
    </source>
</evidence>
<dbReference type="Gene3D" id="2.60.120.590">
    <property type="entry name" value="Alpha-ketoglutarate-dependent dioxygenase AlkB-like"/>
    <property type="match status" value="1"/>
</dbReference>
<dbReference type="AlphaFoldDB" id="A0A558HHW8"/>
<dbReference type="Proteomes" id="UP000319941">
    <property type="component" value="Unassembled WGS sequence"/>
</dbReference>
<keyword evidence="2" id="KW-0223">Dioxygenase</keyword>
<dbReference type="OrthoDB" id="190276at2"/>
<dbReference type="SUPFAM" id="SSF51197">
    <property type="entry name" value="Clavaminate synthase-like"/>
    <property type="match status" value="1"/>
</dbReference>
<feature type="domain" description="Fe2OG dioxygenase" evidence="1">
    <location>
        <begin position="146"/>
        <end position="247"/>
    </location>
</feature>
<name>A0A558HHW8_9GAMM</name>
<gene>
    <name evidence="2" type="ORF">FQP86_13175</name>
</gene>
<dbReference type="InterPro" id="IPR027450">
    <property type="entry name" value="AlkB-like"/>
</dbReference>
<dbReference type="STRING" id="553385.GCA_000591415_01440"/>
<organism evidence="2 3">
    <name type="scientific">Cobetia crustatorum</name>
    <dbReference type="NCBI Taxonomy" id="553385"/>
    <lineage>
        <taxon>Bacteria</taxon>
        <taxon>Pseudomonadati</taxon>
        <taxon>Pseudomonadota</taxon>
        <taxon>Gammaproteobacteria</taxon>
        <taxon>Oceanospirillales</taxon>
        <taxon>Halomonadaceae</taxon>
        <taxon>Cobetia</taxon>
    </lineage>
</organism>
<keyword evidence="3" id="KW-1185">Reference proteome</keyword>
<dbReference type="InterPro" id="IPR005123">
    <property type="entry name" value="Oxoglu/Fe-dep_dioxygenase_dom"/>
</dbReference>
<evidence type="ECO:0000259" key="1">
    <source>
        <dbReference type="PROSITE" id="PS51471"/>
    </source>
</evidence>
<dbReference type="InterPro" id="IPR032854">
    <property type="entry name" value="ALKBH3"/>
</dbReference>
<proteinExistence type="predicted"/>
<dbReference type="EMBL" id="VNFH01000009">
    <property type="protein sequence ID" value="TVU68735.1"/>
    <property type="molecule type" value="Genomic_DNA"/>
</dbReference>
<reference evidence="2 3" key="1">
    <citation type="submission" date="2019-07" db="EMBL/GenBank/DDBJ databases">
        <title>Diversity of Bacteria from Kongsfjorden, Arctic.</title>
        <authorList>
            <person name="Yu Y."/>
        </authorList>
    </citation>
    <scope>NUCLEOTIDE SEQUENCE [LARGE SCALE GENOMIC DNA]</scope>
    <source>
        <strain evidence="2 3">SM1923</strain>
    </source>
</reference>
<dbReference type="InterPro" id="IPR037151">
    <property type="entry name" value="AlkB-like_sf"/>
</dbReference>
<dbReference type="PANTHER" id="PTHR31212">
    <property type="entry name" value="ALPHA-KETOGLUTARATE-DEPENDENT DIOXYGENASE ALKB HOMOLOG 3"/>
    <property type="match status" value="1"/>
</dbReference>
<dbReference type="GO" id="GO:0051213">
    <property type="term" value="F:dioxygenase activity"/>
    <property type="evidence" value="ECO:0007669"/>
    <property type="project" value="UniProtKB-KW"/>
</dbReference>
<accession>A0A558HHW8</accession>
<comment type="caution">
    <text evidence="2">The sequence shown here is derived from an EMBL/GenBank/DDBJ whole genome shotgun (WGS) entry which is preliminary data.</text>
</comment>
<dbReference type="PROSITE" id="PS51471">
    <property type="entry name" value="FE2OG_OXY"/>
    <property type="match status" value="1"/>
</dbReference>
<dbReference type="GO" id="GO:0006307">
    <property type="term" value="P:DNA alkylation repair"/>
    <property type="evidence" value="ECO:0007669"/>
    <property type="project" value="InterPro"/>
</dbReference>
<protein>
    <submittedName>
        <fullName evidence="2">Alpha-ketoglutarate-dependent dioxygenase AlkB</fullName>
    </submittedName>
</protein>
<evidence type="ECO:0000313" key="2">
    <source>
        <dbReference type="EMBL" id="TVU68735.1"/>
    </source>
</evidence>